<dbReference type="RefSeq" id="WP_146358628.1">
    <property type="nucleotide sequence ID" value="NZ_VOBR01000032.1"/>
</dbReference>
<keyword evidence="4" id="KW-1185">Reference proteome</keyword>
<evidence type="ECO:0000259" key="2">
    <source>
        <dbReference type="Pfam" id="PF01243"/>
    </source>
</evidence>
<feature type="domain" description="Pyridoxamine 5'-phosphate oxidase N-terminal" evidence="2">
    <location>
        <begin position="5"/>
        <end position="128"/>
    </location>
</feature>
<dbReference type="InterPro" id="IPR052019">
    <property type="entry name" value="F420H2_bilvrd_red/Heme_oxyg"/>
</dbReference>
<gene>
    <name evidence="3" type="ORF">FKR81_35630</name>
</gene>
<protein>
    <submittedName>
        <fullName evidence="3">PPOX class F420-dependent oxidoreductase</fullName>
    </submittedName>
</protein>
<dbReference type="GO" id="GO:0070967">
    <property type="term" value="F:coenzyme F420 binding"/>
    <property type="evidence" value="ECO:0007669"/>
    <property type="project" value="TreeGrafter"/>
</dbReference>
<sequence length="140" mass="15441">MTAIPDSARELLESNRLAHLVTLEPNGNPQVTIVWVGLDGDEIVACHLAEQRKIRNMRNDSRVALSIETDKLNEYGLHEYLVVYGTATITEGGAPEMLQELAHTYLGPDVKFPPMDNPPPGFITHIKVNRISGVGPWAQS</sequence>
<dbReference type="SUPFAM" id="SSF50475">
    <property type="entry name" value="FMN-binding split barrel"/>
    <property type="match status" value="1"/>
</dbReference>
<dbReference type="Gene3D" id="2.30.110.10">
    <property type="entry name" value="Electron Transport, Fmn-binding Protein, Chain A"/>
    <property type="match status" value="1"/>
</dbReference>
<dbReference type="InterPro" id="IPR011576">
    <property type="entry name" value="Pyridox_Oxase_N"/>
</dbReference>
<dbReference type="Proteomes" id="UP000316639">
    <property type="component" value="Unassembled WGS sequence"/>
</dbReference>
<name>A0A563EJE6_9PSEU</name>
<dbReference type="InterPro" id="IPR012349">
    <property type="entry name" value="Split_barrel_FMN-bd"/>
</dbReference>
<keyword evidence="1" id="KW-0560">Oxidoreductase</keyword>
<comment type="caution">
    <text evidence="3">The sequence shown here is derived from an EMBL/GenBank/DDBJ whole genome shotgun (WGS) entry which is preliminary data.</text>
</comment>
<reference evidence="3 4" key="1">
    <citation type="submission" date="2019-07" db="EMBL/GenBank/DDBJ databases">
        <title>Lentzea xizangensis sp. nov., isolated from Qinghai-Tibetan Plateau Soils.</title>
        <authorList>
            <person name="Huang J."/>
        </authorList>
    </citation>
    <scope>NUCLEOTIDE SEQUENCE [LARGE SCALE GENOMIC DNA]</scope>
    <source>
        <strain evidence="3 4">FXJ1.1311</strain>
    </source>
</reference>
<dbReference type="PANTHER" id="PTHR35176:SF6">
    <property type="entry name" value="HEME OXYGENASE HI_0854-RELATED"/>
    <property type="match status" value="1"/>
</dbReference>
<evidence type="ECO:0000256" key="1">
    <source>
        <dbReference type="ARBA" id="ARBA00023002"/>
    </source>
</evidence>
<dbReference type="Pfam" id="PF01243">
    <property type="entry name" value="PNPOx_N"/>
    <property type="match status" value="1"/>
</dbReference>
<organism evidence="3 4">
    <name type="scientific">Lentzea tibetensis</name>
    <dbReference type="NCBI Taxonomy" id="2591470"/>
    <lineage>
        <taxon>Bacteria</taxon>
        <taxon>Bacillati</taxon>
        <taxon>Actinomycetota</taxon>
        <taxon>Actinomycetes</taxon>
        <taxon>Pseudonocardiales</taxon>
        <taxon>Pseudonocardiaceae</taxon>
        <taxon>Lentzea</taxon>
    </lineage>
</organism>
<evidence type="ECO:0000313" key="3">
    <source>
        <dbReference type="EMBL" id="TWP46497.1"/>
    </source>
</evidence>
<dbReference type="AlphaFoldDB" id="A0A563EJE6"/>
<dbReference type="NCBIfam" id="TIGR03618">
    <property type="entry name" value="Rv1155_F420"/>
    <property type="match status" value="1"/>
</dbReference>
<evidence type="ECO:0000313" key="4">
    <source>
        <dbReference type="Proteomes" id="UP000316639"/>
    </source>
</evidence>
<accession>A0A563EJE6</accession>
<dbReference type="GO" id="GO:0005829">
    <property type="term" value="C:cytosol"/>
    <property type="evidence" value="ECO:0007669"/>
    <property type="project" value="TreeGrafter"/>
</dbReference>
<dbReference type="PANTHER" id="PTHR35176">
    <property type="entry name" value="HEME OXYGENASE HI_0854-RELATED"/>
    <property type="match status" value="1"/>
</dbReference>
<dbReference type="EMBL" id="VOBR01000032">
    <property type="protein sequence ID" value="TWP46497.1"/>
    <property type="molecule type" value="Genomic_DNA"/>
</dbReference>
<proteinExistence type="predicted"/>
<dbReference type="GO" id="GO:0016627">
    <property type="term" value="F:oxidoreductase activity, acting on the CH-CH group of donors"/>
    <property type="evidence" value="ECO:0007669"/>
    <property type="project" value="TreeGrafter"/>
</dbReference>
<dbReference type="OrthoDB" id="159383at2"/>
<dbReference type="InterPro" id="IPR019920">
    <property type="entry name" value="F420-binding_dom_put"/>
</dbReference>